<name>A0A6G7LPJ8_9GAMM</name>
<feature type="transmembrane region" description="Helical" evidence="8">
    <location>
        <begin position="1023"/>
        <end position="1041"/>
    </location>
</feature>
<feature type="transmembrane region" description="Helical" evidence="8">
    <location>
        <begin position="653"/>
        <end position="672"/>
    </location>
</feature>
<dbReference type="EMBL" id="CP045857">
    <property type="protein sequence ID" value="QIJ03702.1"/>
    <property type="molecule type" value="Genomic_DNA"/>
</dbReference>
<accession>A0A6G7LPJ8</accession>
<feature type="transmembrane region" description="Helical" evidence="8">
    <location>
        <begin position="787"/>
        <end position="804"/>
    </location>
</feature>
<feature type="transmembrane region" description="Helical" evidence="8">
    <location>
        <begin position="839"/>
        <end position="862"/>
    </location>
</feature>
<protein>
    <submittedName>
        <fullName evidence="11">Oxidoreductase</fullName>
    </submittedName>
</protein>
<feature type="transmembrane region" description="Helical" evidence="8">
    <location>
        <begin position="228"/>
        <end position="248"/>
    </location>
</feature>
<feature type="transmembrane region" description="Helical" evidence="8">
    <location>
        <begin position="101"/>
        <end position="119"/>
    </location>
</feature>
<dbReference type="Pfam" id="PF00361">
    <property type="entry name" value="Proton_antipo_M"/>
    <property type="match status" value="3"/>
</dbReference>
<feature type="transmembrane region" description="Helical" evidence="8">
    <location>
        <begin position="139"/>
        <end position="162"/>
    </location>
</feature>
<sequence>MFDTSTLAWAGALLLLLGELWALRNVQHLKKVLLFSTIAELGYALLGFGLANEAAEAGAILHLCFQMVMRLLVFISAWYLIRSRGSDSLQLLAGSGKRLPLLATLFGFGLFSVMGLSPFKGAYSKFLILYAAVEQGQWTLALIGTIASIIAAVYYLIIIQRVCLEQPNAEEKVTLVAPPQAKIVRGVIYALTAMTVFMSLDPEPFLHFALSLVTASTEVQVPQFDSPWHWLVLVPYIGGFILYGVGYFSARWRDALALVIAGITLSMAATVSGLDGISYLFGLVFALIALVVVIYSRAYIKHDPHANRYYFFLFLMTGSLLGVASAADFGNFYLFWELMTWTSYFLVIHEQTPAALKAGKKYFLMCASGAYIMHFGILVLHAQLGSFEMSVIAAGIQQLSPAIAWTVLISFIIGLGVKTGLVPMHSWLPDAHPVAPSSISAPMSSILTKAGVYGLAKVMFVIFGAGSLANMTSAVGGYSASFIVSLLGVITLLYGEIKALNETNLKRMLAYSTLAQVGEIAAVLGVGTYLATMGAMMHVMNHAIFKSLLFLAAGAIIYRGKSKTLSDLKGIGRKMPVTCTCFAIGLLSIMGLPPFSGFFSKFMMVYAVVQAGQLPLAIAILLGSVIGAVYYVRILRVVFFERYSGPEIAEAPAPMLFALLLLAGLVVLGGIFPQLSLHLAQPVAELFASRGGITPIAIPQIVMDWSPASLLAGIGAVLVYFIGKANSRRAGIAAVMVMALALAAVLFDAGRYDLLSFWFALLIAAVGVLNLMYSIGYMQHGHAQNRFFFFFVLMIGGLLGVTASHNLFNFFAFWEIMSSWTLYFVIIHEETEDSLNEGFKYFIFNFVGASCLFLGVVLLSVAAGSFDFAQIQQAALSMPLPTLAAGLGLALLGLLMKAAQLPFKIDFQMHPPTAPTPVSGYISAVLLKSGPWGVLKLFTVLGGMAVFGRLGSSAGMSTLLYVSAIIAAITLLYAGAMALIQTGIKRLLIYSTVSQLAYVLLGISLSSSLGISGGLMHFVNHMMLKNILFLAAGCILAQLHVESLDKLGGLGRKMPYTFGLFLFAGLSLSGIPPLNGFASKWLIYQAAFQSGHYLLGMSALISSLFTLAAVLKFAHVAFMGQPTAATEHVKEAPLSMLLPMFVLAFASVLVGIFPGLLLVPIANIIAVIGLGSIDVSWLGGLPSSGGWHPLTLTLMLSLLSLCGWWFYRLSNPKQVDIHVHSCGVTDLSSDERHVKASGLYEAPEKLIRTVLFQKKPA</sequence>
<keyword evidence="6 8" id="KW-0472">Membrane</keyword>
<feature type="domain" description="NADH-Ubiquinone oxidoreductase (complex I) chain 5 N-terminal" evidence="10">
    <location>
        <begin position="274"/>
        <end position="310"/>
    </location>
</feature>
<evidence type="ECO:0000256" key="3">
    <source>
        <dbReference type="ARBA" id="ARBA00022692"/>
    </source>
</evidence>
<feature type="transmembrane region" description="Helical" evidence="8">
    <location>
        <begin position="32"/>
        <end position="51"/>
    </location>
</feature>
<feature type="transmembrane region" description="Helical" evidence="8">
    <location>
        <begin position="933"/>
        <end position="952"/>
    </location>
</feature>
<dbReference type="PRINTS" id="PR01434">
    <property type="entry name" value="NADHDHGNASE5"/>
</dbReference>
<evidence type="ECO:0000256" key="4">
    <source>
        <dbReference type="ARBA" id="ARBA00022989"/>
    </source>
</evidence>
<evidence type="ECO:0000256" key="2">
    <source>
        <dbReference type="ARBA" id="ARBA00022475"/>
    </source>
</evidence>
<feature type="domain" description="NADH:quinone oxidoreductase/Mrp antiporter transmembrane" evidence="9">
    <location>
        <begin position="6"/>
        <end position="150"/>
    </location>
</feature>
<feature type="transmembrane region" description="Helical" evidence="8">
    <location>
        <begin position="1053"/>
        <end position="1071"/>
    </location>
</feature>
<feature type="transmembrane region" description="Helical" evidence="8">
    <location>
        <begin position="309"/>
        <end position="327"/>
    </location>
</feature>
<dbReference type="RefSeq" id="WP_165564624.1">
    <property type="nucleotide sequence ID" value="NZ_CP045857.1"/>
</dbReference>
<keyword evidence="3 7" id="KW-0812">Transmembrane</keyword>
<feature type="domain" description="NADH:quinone oxidoreductase/Mrp antiporter transmembrane" evidence="9">
    <location>
        <begin position="327"/>
        <end position="626"/>
    </location>
</feature>
<dbReference type="InterPro" id="IPR052175">
    <property type="entry name" value="ComplexI-like_HydComp"/>
</dbReference>
<evidence type="ECO:0000259" key="9">
    <source>
        <dbReference type="Pfam" id="PF00361"/>
    </source>
</evidence>
<dbReference type="AlphaFoldDB" id="A0A6G7LPJ8"/>
<feature type="transmembrane region" description="Helical" evidence="8">
    <location>
        <begin position="705"/>
        <end position="723"/>
    </location>
</feature>
<evidence type="ECO:0000313" key="12">
    <source>
        <dbReference type="Proteomes" id="UP000502117"/>
    </source>
</evidence>
<comment type="subcellular location">
    <subcellularLocation>
        <location evidence="1">Cell membrane</location>
        <topology evidence="1">Multi-pass membrane protein</topology>
    </subcellularLocation>
    <subcellularLocation>
        <location evidence="7">Membrane</location>
        <topology evidence="7">Multi-pass membrane protein</topology>
    </subcellularLocation>
</comment>
<dbReference type="KEGG" id="schk:GII14_05580"/>
<feature type="transmembrane region" description="Helical" evidence="8">
    <location>
        <begin position="277"/>
        <end position="297"/>
    </location>
</feature>
<feature type="transmembrane region" description="Helical" evidence="8">
    <location>
        <begin position="255"/>
        <end position="271"/>
    </location>
</feature>
<feature type="transmembrane region" description="Helical" evidence="8">
    <location>
        <begin position="1091"/>
        <end position="1111"/>
    </location>
</feature>
<feature type="transmembrane region" description="Helical" evidence="8">
    <location>
        <begin position="958"/>
        <end position="980"/>
    </location>
</feature>
<evidence type="ECO:0000256" key="7">
    <source>
        <dbReference type="RuleBase" id="RU000320"/>
    </source>
</evidence>
<feature type="transmembrane region" description="Helical" evidence="8">
    <location>
        <begin position="450"/>
        <end position="469"/>
    </location>
</feature>
<dbReference type="PANTHER" id="PTHR42682">
    <property type="entry name" value="HYDROGENASE-4 COMPONENT F"/>
    <property type="match status" value="1"/>
</dbReference>
<feature type="transmembrane region" description="Helical" evidence="8">
    <location>
        <begin position="987"/>
        <end position="1011"/>
    </location>
</feature>
<reference evidence="11 12" key="1">
    <citation type="submission" date="2019-11" db="EMBL/GenBank/DDBJ databases">
        <title>Complete Genome Sequence of Shewanella chilikensis Strain DC57, Isolated from Corroded Seal Rings at a floating production facility in Australia.</title>
        <authorList>
            <person name="Salgar-Chaparro S.J."/>
            <person name="Castillo-Villamizar G.A."/>
            <person name="Poehlein A."/>
            <person name="Daniel R."/>
            <person name="Machuca L."/>
        </authorList>
    </citation>
    <scope>NUCLEOTIDE SEQUENCE [LARGE SCALE GENOMIC DNA]</scope>
    <source>
        <strain evidence="11 12">DC57</strain>
    </source>
</reference>
<feature type="domain" description="NADH:quinone oxidoreductase/Mrp antiporter transmembrane" evidence="9">
    <location>
        <begin position="804"/>
        <end position="1106"/>
    </location>
</feature>
<dbReference type="Proteomes" id="UP000502117">
    <property type="component" value="Chromosome"/>
</dbReference>
<feature type="transmembrane region" description="Helical" evidence="8">
    <location>
        <begin position="730"/>
        <end position="749"/>
    </location>
</feature>
<feature type="transmembrane region" description="Helical" evidence="8">
    <location>
        <begin position="402"/>
        <end position="421"/>
    </location>
</feature>
<feature type="transmembrane region" description="Helical" evidence="8">
    <location>
        <begin position="183"/>
        <end position="200"/>
    </location>
</feature>
<gene>
    <name evidence="11" type="ORF">GII14_05580</name>
</gene>
<evidence type="ECO:0000313" key="11">
    <source>
        <dbReference type="EMBL" id="QIJ03702.1"/>
    </source>
</evidence>
<feature type="transmembrane region" description="Helical" evidence="8">
    <location>
        <begin position="543"/>
        <end position="560"/>
    </location>
</feature>
<feature type="transmembrane region" description="Helical" evidence="8">
    <location>
        <begin position="614"/>
        <end position="632"/>
    </location>
</feature>
<feature type="transmembrane region" description="Helical" evidence="8">
    <location>
        <begin position="57"/>
        <end position="81"/>
    </location>
</feature>
<feature type="domain" description="NADH-Ubiquinone oxidoreductase (complex I) chain 5 N-terminal" evidence="10">
    <location>
        <begin position="751"/>
        <end position="788"/>
    </location>
</feature>
<dbReference type="InterPro" id="IPR001516">
    <property type="entry name" value="Proton_antipo_N"/>
</dbReference>
<dbReference type="GO" id="GO:0005886">
    <property type="term" value="C:plasma membrane"/>
    <property type="evidence" value="ECO:0007669"/>
    <property type="project" value="UniProtKB-SubCell"/>
</dbReference>
<keyword evidence="5" id="KW-0560">Oxidoreductase</keyword>
<feature type="transmembrane region" description="Helical" evidence="8">
    <location>
        <begin position="6"/>
        <end position="23"/>
    </location>
</feature>
<feature type="transmembrane region" description="Helical" evidence="8">
    <location>
        <begin position="874"/>
        <end position="895"/>
    </location>
</feature>
<evidence type="ECO:0000256" key="1">
    <source>
        <dbReference type="ARBA" id="ARBA00004651"/>
    </source>
</evidence>
<keyword evidence="4 8" id="KW-1133">Transmembrane helix</keyword>
<evidence type="ECO:0000256" key="5">
    <source>
        <dbReference type="ARBA" id="ARBA00023002"/>
    </source>
</evidence>
<feature type="transmembrane region" description="Helical" evidence="8">
    <location>
        <begin position="509"/>
        <end position="531"/>
    </location>
</feature>
<dbReference type="InterPro" id="IPR001750">
    <property type="entry name" value="ND/Mrp_TM"/>
</dbReference>
<feature type="transmembrane region" description="Helical" evidence="8">
    <location>
        <begin position="1186"/>
        <end position="1207"/>
    </location>
</feature>
<dbReference type="GO" id="GO:0016491">
    <property type="term" value="F:oxidoreductase activity"/>
    <property type="evidence" value="ECO:0007669"/>
    <property type="project" value="UniProtKB-KW"/>
</dbReference>
<feature type="transmembrane region" description="Helical" evidence="8">
    <location>
        <begin position="475"/>
        <end position="497"/>
    </location>
</feature>
<proteinExistence type="predicted"/>
<organism evidence="11 12">
    <name type="scientific">Shewanella chilikensis</name>
    <dbReference type="NCBI Taxonomy" id="558541"/>
    <lineage>
        <taxon>Bacteria</taxon>
        <taxon>Pseudomonadati</taxon>
        <taxon>Pseudomonadota</taxon>
        <taxon>Gammaproteobacteria</taxon>
        <taxon>Alteromonadales</taxon>
        <taxon>Shewanellaceae</taxon>
        <taxon>Shewanella</taxon>
    </lineage>
</organism>
<feature type="transmembrane region" description="Helical" evidence="8">
    <location>
        <begin position="333"/>
        <end position="350"/>
    </location>
</feature>
<feature type="transmembrane region" description="Helical" evidence="8">
    <location>
        <begin position="581"/>
        <end position="608"/>
    </location>
</feature>
<evidence type="ECO:0000256" key="8">
    <source>
        <dbReference type="SAM" id="Phobius"/>
    </source>
</evidence>
<feature type="transmembrane region" description="Helical" evidence="8">
    <location>
        <begin position="362"/>
        <end position="382"/>
    </location>
</feature>
<evidence type="ECO:0000259" key="10">
    <source>
        <dbReference type="Pfam" id="PF00662"/>
    </source>
</evidence>
<feature type="transmembrane region" description="Helical" evidence="8">
    <location>
        <begin position="755"/>
        <end position="775"/>
    </location>
</feature>
<dbReference type="Pfam" id="PF00662">
    <property type="entry name" value="Proton_antipo_N"/>
    <property type="match status" value="2"/>
</dbReference>
<keyword evidence="2" id="KW-1003">Cell membrane</keyword>
<dbReference type="PANTHER" id="PTHR42682:SF4">
    <property type="entry name" value="NADH-UBIQUINONE_PLASTOQUINONE"/>
    <property type="match status" value="1"/>
</dbReference>
<evidence type="ECO:0000256" key="6">
    <source>
        <dbReference type="ARBA" id="ARBA00023136"/>
    </source>
</evidence>
<feature type="transmembrane region" description="Helical" evidence="8">
    <location>
        <begin position="1140"/>
        <end position="1166"/>
    </location>
</feature>